<evidence type="ECO:0000256" key="7">
    <source>
        <dbReference type="SAM" id="MobiDB-lite"/>
    </source>
</evidence>
<comment type="cofactor">
    <cofactor evidence="1">
        <name>Mg(2+)</name>
        <dbReference type="ChEBI" id="CHEBI:18420"/>
    </cofactor>
</comment>
<dbReference type="Proteomes" id="UP001516464">
    <property type="component" value="Unassembled WGS sequence"/>
</dbReference>
<evidence type="ECO:0000256" key="3">
    <source>
        <dbReference type="ARBA" id="ARBA00012146"/>
    </source>
</evidence>
<dbReference type="InterPro" id="IPR036649">
    <property type="entry name" value="Pyrophosphatase_sf"/>
</dbReference>
<evidence type="ECO:0000256" key="6">
    <source>
        <dbReference type="ARBA" id="ARBA00022842"/>
    </source>
</evidence>
<keyword evidence="6" id="KW-0460">Magnesium</keyword>
<dbReference type="Pfam" id="PF00719">
    <property type="entry name" value="Pyrophosphatase"/>
    <property type="match status" value="1"/>
</dbReference>
<evidence type="ECO:0000256" key="1">
    <source>
        <dbReference type="ARBA" id="ARBA00001946"/>
    </source>
</evidence>
<feature type="compositionally biased region" description="Basic and acidic residues" evidence="7">
    <location>
        <begin position="104"/>
        <end position="116"/>
    </location>
</feature>
<dbReference type="EMBL" id="SBIQ01000109">
    <property type="protein sequence ID" value="KAF7683252.1"/>
    <property type="molecule type" value="Genomic_DNA"/>
</dbReference>
<evidence type="ECO:0000256" key="5">
    <source>
        <dbReference type="ARBA" id="ARBA00022801"/>
    </source>
</evidence>
<proteinExistence type="inferred from homology"/>
<dbReference type="SUPFAM" id="SSF50324">
    <property type="entry name" value="Inorganic pyrophosphatase"/>
    <property type="match status" value="1"/>
</dbReference>
<sequence>MENYLIKEVGSKYSSRYRVYISYIHDLISPFHDIPLYHNVSSPYITVINEIPRFENAEFKIQCGEGLNPIKQEEYDGEPLFVPNIFPTKGYPWNQGKIPQTWEDPNKKDDDTNKCGDNEPLDVIEIGTRRKNIGEVYVAKVIGCIGLLKDHICDWKIIVIDINDPMAKLINEPKDINEAHLEFIGQWLKNYKVSDGKKRNKLAFDGKCMDKEFTYNIIQKSHEKWKYLMMNDDIGNDISKFRQCDIGLKIKDMGVKLSDSTPNISLSGFKYVYP</sequence>
<keyword evidence="4" id="KW-0479">Metal-binding</keyword>
<dbReference type="PANTHER" id="PTHR10286">
    <property type="entry name" value="INORGANIC PYROPHOSPHATASE"/>
    <property type="match status" value="1"/>
</dbReference>
<protein>
    <recommendedName>
        <fullName evidence="3">inorganic diphosphatase</fullName>
        <ecNumber evidence="3">3.6.1.1</ecNumber>
    </recommendedName>
</protein>
<evidence type="ECO:0000313" key="9">
    <source>
        <dbReference type="Proteomes" id="UP001516464"/>
    </source>
</evidence>
<dbReference type="InterPro" id="IPR008162">
    <property type="entry name" value="Pyrophosphatase"/>
</dbReference>
<name>A0ABQ7HYQ3_9MICR</name>
<evidence type="ECO:0000256" key="4">
    <source>
        <dbReference type="ARBA" id="ARBA00022723"/>
    </source>
</evidence>
<comment type="similarity">
    <text evidence="2">Belongs to the PPase family.</text>
</comment>
<evidence type="ECO:0000313" key="8">
    <source>
        <dbReference type="EMBL" id="KAF7683252.1"/>
    </source>
</evidence>
<accession>A0ABQ7HYQ3</accession>
<organism evidence="8 9">
    <name type="scientific">Astathelohania contejeani</name>
    <dbReference type="NCBI Taxonomy" id="164912"/>
    <lineage>
        <taxon>Eukaryota</taxon>
        <taxon>Fungi</taxon>
        <taxon>Fungi incertae sedis</taxon>
        <taxon>Microsporidia</taxon>
        <taxon>Astathelohaniidae</taxon>
        <taxon>Astathelohania</taxon>
    </lineage>
</organism>
<gene>
    <name evidence="8" type="primary">IPP1_0</name>
    <name evidence="8" type="ORF">TCON_1535</name>
</gene>
<reference evidence="8 9" key="1">
    <citation type="submission" date="2019-01" db="EMBL/GenBank/DDBJ databases">
        <title>Genomes sequencing and comparative genomics of infectious freshwater microsporidia, Cucumispora dikerogammari and Thelohania contejeani.</title>
        <authorList>
            <person name="Cormier A."/>
            <person name="Giraud I."/>
            <person name="Wattier R."/>
            <person name="Teixeira M."/>
            <person name="Grandjean F."/>
            <person name="Rigaud T."/>
            <person name="Cordaux R."/>
        </authorList>
    </citation>
    <scope>NUCLEOTIDE SEQUENCE [LARGE SCALE GENOMIC DNA]</scope>
    <source>
        <strain evidence="8">T1</strain>
        <tissue evidence="8">Spores</tissue>
    </source>
</reference>
<dbReference type="Gene3D" id="3.90.80.10">
    <property type="entry name" value="Inorganic pyrophosphatase"/>
    <property type="match status" value="1"/>
</dbReference>
<comment type="caution">
    <text evidence="8">The sequence shown here is derived from an EMBL/GenBank/DDBJ whole genome shotgun (WGS) entry which is preliminary data.</text>
</comment>
<feature type="region of interest" description="Disordered" evidence="7">
    <location>
        <begin position="97"/>
        <end position="116"/>
    </location>
</feature>
<dbReference type="EC" id="3.6.1.1" evidence="3"/>
<keyword evidence="9" id="KW-1185">Reference proteome</keyword>
<keyword evidence="5" id="KW-0378">Hydrolase</keyword>
<evidence type="ECO:0000256" key="2">
    <source>
        <dbReference type="ARBA" id="ARBA00006220"/>
    </source>
</evidence>